<dbReference type="AlphaFoldDB" id="A0A919N5A1"/>
<sequence>MRVLGAFTGLPCIARSLGLPGIPAYHVSVAVSLSLFMTGFVAVSRRVSDVGAFCTYLAVG</sequence>
<dbReference type="EMBL" id="BOMW01000020">
    <property type="protein sequence ID" value="GIF04638.1"/>
    <property type="molecule type" value="Genomic_DNA"/>
</dbReference>
<proteinExistence type="predicted"/>
<gene>
    <name evidence="2" type="ORF">Asi03nite_21760</name>
</gene>
<feature type="transmembrane region" description="Helical" evidence="1">
    <location>
        <begin position="24"/>
        <end position="43"/>
    </location>
</feature>
<dbReference type="Proteomes" id="UP000629619">
    <property type="component" value="Unassembled WGS sequence"/>
</dbReference>
<organism evidence="2 3">
    <name type="scientific">Actinoplanes siamensis</name>
    <dbReference type="NCBI Taxonomy" id="1223317"/>
    <lineage>
        <taxon>Bacteria</taxon>
        <taxon>Bacillati</taxon>
        <taxon>Actinomycetota</taxon>
        <taxon>Actinomycetes</taxon>
        <taxon>Micromonosporales</taxon>
        <taxon>Micromonosporaceae</taxon>
        <taxon>Actinoplanes</taxon>
    </lineage>
</organism>
<protein>
    <submittedName>
        <fullName evidence="2">Uncharacterized protein</fullName>
    </submittedName>
</protein>
<evidence type="ECO:0000313" key="2">
    <source>
        <dbReference type="EMBL" id="GIF04638.1"/>
    </source>
</evidence>
<evidence type="ECO:0000313" key="3">
    <source>
        <dbReference type="Proteomes" id="UP000629619"/>
    </source>
</evidence>
<accession>A0A919N5A1</accession>
<comment type="caution">
    <text evidence="2">The sequence shown here is derived from an EMBL/GenBank/DDBJ whole genome shotgun (WGS) entry which is preliminary data.</text>
</comment>
<keyword evidence="3" id="KW-1185">Reference proteome</keyword>
<keyword evidence="1" id="KW-0812">Transmembrane</keyword>
<name>A0A919N5A1_9ACTN</name>
<evidence type="ECO:0000256" key="1">
    <source>
        <dbReference type="SAM" id="Phobius"/>
    </source>
</evidence>
<keyword evidence="1" id="KW-0472">Membrane</keyword>
<reference evidence="2" key="1">
    <citation type="submission" date="2021-01" db="EMBL/GenBank/DDBJ databases">
        <title>Whole genome shotgun sequence of Actinoplanes siamensis NBRC 109076.</title>
        <authorList>
            <person name="Komaki H."/>
            <person name="Tamura T."/>
        </authorList>
    </citation>
    <scope>NUCLEOTIDE SEQUENCE</scope>
    <source>
        <strain evidence="2">NBRC 109076</strain>
    </source>
</reference>
<keyword evidence="1" id="KW-1133">Transmembrane helix</keyword>